<dbReference type="Proteomes" id="UP000052978">
    <property type="component" value="Unassembled WGS sequence"/>
</dbReference>
<organism evidence="2 3">
    <name type="scientific">Myotis brandtii</name>
    <name type="common">Brandt's bat</name>
    <dbReference type="NCBI Taxonomy" id="109478"/>
    <lineage>
        <taxon>Eukaryota</taxon>
        <taxon>Metazoa</taxon>
        <taxon>Chordata</taxon>
        <taxon>Craniata</taxon>
        <taxon>Vertebrata</taxon>
        <taxon>Euteleostomi</taxon>
        <taxon>Mammalia</taxon>
        <taxon>Eutheria</taxon>
        <taxon>Laurasiatheria</taxon>
        <taxon>Chiroptera</taxon>
        <taxon>Yangochiroptera</taxon>
        <taxon>Vespertilionidae</taxon>
        <taxon>Myotis</taxon>
    </lineage>
</organism>
<dbReference type="AlphaFoldDB" id="S7NV43"/>
<accession>S7NV43</accession>
<evidence type="ECO:0000313" key="3">
    <source>
        <dbReference type="Proteomes" id="UP000052978"/>
    </source>
</evidence>
<feature type="region of interest" description="Disordered" evidence="1">
    <location>
        <begin position="1"/>
        <end position="31"/>
    </location>
</feature>
<evidence type="ECO:0000313" key="2">
    <source>
        <dbReference type="EMBL" id="EPQ01463.1"/>
    </source>
</evidence>
<feature type="compositionally biased region" description="Basic and acidic residues" evidence="1">
    <location>
        <begin position="99"/>
        <end position="113"/>
    </location>
</feature>
<dbReference type="EMBL" id="KE161051">
    <property type="protein sequence ID" value="EPQ01463.1"/>
    <property type="molecule type" value="Genomic_DNA"/>
</dbReference>
<gene>
    <name evidence="2" type="ORF">D623_10004132</name>
</gene>
<name>S7NV43_MYOBR</name>
<reference evidence="2 3" key="1">
    <citation type="journal article" date="2013" name="Nat. Commun.">
        <title>Genome analysis reveals insights into physiology and longevity of the Brandt's bat Myotis brandtii.</title>
        <authorList>
            <person name="Seim I."/>
            <person name="Fang X."/>
            <person name="Xiong Z."/>
            <person name="Lobanov A.V."/>
            <person name="Huang Z."/>
            <person name="Ma S."/>
            <person name="Feng Y."/>
            <person name="Turanov A.A."/>
            <person name="Zhu Y."/>
            <person name="Lenz T.L."/>
            <person name="Gerashchenko M.V."/>
            <person name="Fan D."/>
            <person name="Hee Yim S."/>
            <person name="Yao X."/>
            <person name="Jordan D."/>
            <person name="Xiong Y."/>
            <person name="Ma Y."/>
            <person name="Lyapunov A.N."/>
            <person name="Chen G."/>
            <person name="Kulakova O.I."/>
            <person name="Sun Y."/>
            <person name="Lee S.G."/>
            <person name="Bronson R.T."/>
            <person name="Moskalev A.A."/>
            <person name="Sunyaev S.R."/>
            <person name="Zhang G."/>
            <person name="Krogh A."/>
            <person name="Wang J."/>
            <person name="Gladyshev V.N."/>
        </authorList>
    </citation>
    <scope>NUCLEOTIDE SEQUENCE [LARGE SCALE GENOMIC DNA]</scope>
</reference>
<keyword evidence="3" id="KW-1185">Reference proteome</keyword>
<protein>
    <submittedName>
        <fullName evidence="2">Uncharacterized protein</fullName>
    </submittedName>
</protein>
<sequence>MDSNLPRPLPSAPLAGRQHPCRNLRQPSGSRSYSLFAAGPAGWIRGKRGPFLFANHPGPFLVPGTGRTNIDPAAVICKHHSPWLEAAQHRRPGPAWRLSTEEKTEQYSPKPDDSTDAADVLGALLFEKGPLGAWSGSDPP</sequence>
<feature type="region of interest" description="Disordered" evidence="1">
    <location>
        <begin position="88"/>
        <end position="114"/>
    </location>
</feature>
<proteinExistence type="predicted"/>
<evidence type="ECO:0000256" key="1">
    <source>
        <dbReference type="SAM" id="MobiDB-lite"/>
    </source>
</evidence>